<dbReference type="Gene3D" id="3.30.70.100">
    <property type="match status" value="1"/>
</dbReference>
<dbReference type="EMBL" id="KN823173">
    <property type="protein sequence ID" value="KIO20476.1"/>
    <property type="molecule type" value="Genomic_DNA"/>
</dbReference>
<dbReference type="OrthoDB" id="10011777at2759"/>
<evidence type="ECO:0000313" key="2">
    <source>
        <dbReference type="EMBL" id="KIO20476.1"/>
    </source>
</evidence>
<dbReference type="HOGENOM" id="CLU_2428685_0_0_1"/>
<dbReference type="PROSITE" id="PS51725">
    <property type="entry name" value="ABM"/>
    <property type="match status" value="1"/>
</dbReference>
<dbReference type="Pfam" id="PF03992">
    <property type="entry name" value="ABM"/>
    <property type="match status" value="1"/>
</dbReference>
<name>A0A0C3Q896_9AGAM</name>
<dbReference type="AlphaFoldDB" id="A0A0C3Q896"/>
<gene>
    <name evidence="2" type="ORF">M407DRAFT_136772</name>
</gene>
<evidence type="ECO:0000259" key="1">
    <source>
        <dbReference type="PROSITE" id="PS51725"/>
    </source>
</evidence>
<dbReference type="SUPFAM" id="SSF54909">
    <property type="entry name" value="Dimeric alpha+beta barrel"/>
    <property type="match status" value="1"/>
</dbReference>
<dbReference type="InterPro" id="IPR007138">
    <property type="entry name" value="ABM_dom"/>
</dbReference>
<keyword evidence="3" id="KW-1185">Reference proteome</keyword>
<dbReference type="InterPro" id="IPR011008">
    <property type="entry name" value="Dimeric_a/b-barrel"/>
</dbReference>
<proteinExistence type="predicted"/>
<dbReference type="Proteomes" id="UP000054248">
    <property type="component" value="Unassembled WGS sequence"/>
</dbReference>
<evidence type="ECO:0000313" key="3">
    <source>
        <dbReference type="Proteomes" id="UP000054248"/>
    </source>
</evidence>
<reference evidence="3" key="2">
    <citation type="submission" date="2015-01" db="EMBL/GenBank/DDBJ databases">
        <title>Evolutionary Origins and Diversification of the Mycorrhizal Mutualists.</title>
        <authorList>
            <consortium name="DOE Joint Genome Institute"/>
            <consortium name="Mycorrhizal Genomics Consortium"/>
            <person name="Kohler A."/>
            <person name="Kuo A."/>
            <person name="Nagy L.G."/>
            <person name="Floudas D."/>
            <person name="Copeland A."/>
            <person name="Barry K.W."/>
            <person name="Cichocki N."/>
            <person name="Veneault-Fourrey C."/>
            <person name="LaButti K."/>
            <person name="Lindquist E.A."/>
            <person name="Lipzen A."/>
            <person name="Lundell T."/>
            <person name="Morin E."/>
            <person name="Murat C."/>
            <person name="Riley R."/>
            <person name="Ohm R."/>
            <person name="Sun H."/>
            <person name="Tunlid A."/>
            <person name="Henrissat B."/>
            <person name="Grigoriev I.V."/>
            <person name="Hibbett D.S."/>
            <person name="Martin F."/>
        </authorList>
    </citation>
    <scope>NUCLEOTIDE SEQUENCE [LARGE SCALE GENOMIC DNA]</scope>
    <source>
        <strain evidence="3">MUT 4182</strain>
    </source>
</reference>
<feature type="domain" description="ABM" evidence="1">
    <location>
        <begin position="1"/>
        <end position="89"/>
    </location>
</feature>
<sequence length="91" mass="10100">MIVARVTPKPGKTAEVIDRIAKIKANANSTEPECLEWRVGKEFGGDTITTIEKYSSVEAFVHHTMQPAFQQFVAADLVETKSVEFLQEMSA</sequence>
<organism evidence="2 3">
    <name type="scientific">Tulasnella calospora MUT 4182</name>
    <dbReference type="NCBI Taxonomy" id="1051891"/>
    <lineage>
        <taxon>Eukaryota</taxon>
        <taxon>Fungi</taxon>
        <taxon>Dikarya</taxon>
        <taxon>Basidiomycota</taxon>
        <taxon>Agaricomycotina</taxon>
        <taxon>Agaricomycetes</taxon>
        <taxon>Cantharellales</taxon>
        <taxon>Tulasnellaceae</taxon>
        <taxon>Tulasnella</taxon>
    </lineage>
</organism>
<reference evidence="2 3" key="1">
    <citation type="submission" date="2014-04" db="EMBL/GenBank/DDBJ databases">
        <authorList>
            <consortium name="DOE Joint Genome Institute"/>
            <person name="Kuo A."/>
            <person name="Girlanda M."/>
            <person name="Perotto S."/>
            <person name="Kohler A."/>
            <person name="Nagy L.G."/>
            <person name="Floudas D."/>
            <person name="Copeland A."/>
            <person name="Barry K.W."/>
            <person name="Cichocki N."/>
            <person name="Veneault-Fourrey C."/>
            <person name="LaButti K."/>
            <person name="Lindquist E.A."/>
            <person name="Lipzen A."/>
            <person name="Lundell T."/>
            <person name="Morin E."/>
            <person name="Murat C."/>
            <person name="Sun H."/>
            <person name="Tunlid A."/>
            <person name="Henrissat B."/>
            <person name="Grigoriev I.V."/>
            <person name="Hibbett D.S."/>
            <person name="Martin F."/>
            <person name="Nordberg H.P."/>
            <person name="Cantor M.N."/>
            <person name="Hua S.X."/>
        </authorList>
    </citation>
    <scope>NUCLEOTIDE SEQUENCE [LARGE SCALE GENOMIC DNA]</scope>
    <source>
        <strain evidence="2 3">MUT 4182</strain>
    </source>
</reference>
<protein>
    <recommendedName>
        <fullName evidence="1">ABM domain-containing protein</fullName>
    </recommendedName>
</protein>
<accession>A0A0C3Q896</accession>